<dbReference type="GO" id="GO:0030527">
    <property type="term" value="F:structural constituent of chromatin"/>
    <property type="evidence" value="ECO:0007669"/>
    <property type="project" value="InterPro"/>
</dbReference>
<accession>A0A2T5I545</accession>
<dbReference type="RefSeq" id="WP_107763302.1">
    <property type="nucleotide sequence ID" value="NZ_QAOK01000039.1"/>
</dbReference>
<dbReference type="GO" id="GO:1990103">
    <property type="term" value="C:DnaA-HU complex"/>
    <property type="evidence" value="ECO:0007669"/>
    <property type="project" value="UniProtKB-ARBA"/>
</dbReference>
<evidence type="ECO:0000256" key="2">
    <source>
        <dbReference type="ARBA" id="ARBA00010529"/>
    </source>
</evidence>
<gene>
    <name evidence="6" type="ORF">C8R21_1397</name>
</gene>
<dbReference type="InterPro" id="IPR000119">
    <property type="entry name" value="Hist_DNA-bd"/>
</dbReference>
<dbReference type="PRINTS" id="PR01727">
    <property type="entry name" value="DNABINDINGHU"/>
</dbReference>
<dbReference type="AlphaFoldDB" id="A0A2T5I545"/>
<dbReference type="PANTHER" id="PTHR33175:SF3">
    <property type="entry name" value="DNA-BINDING PROTEIN HU-BETA"/>
    <property type="match status" value="1"/>
</dbReference>
<comment type="similarity">
    <text evidence="2 5">Belongs to the bacterial histone-like protein family.</text>
</comment>
<evidence type="ECO:0000256" key="5">
    <source>
        <dbReference type="RuleBase" id="RU003939"/>
    </source>
</evidence>
<dbReference type="GO" id="GO:0005829">
    <property type="term" value="C:cytosol"/>
    <property type="evidence" value="ECO:0007669"/>
    <property type="project" value="TreeGrafter"/>
</dbReference>
<reference evidence="6 7" key="1">
    <citation type="submission" date="2018-04" db="EMBL/GenBank/DDBJ databases">
        <title>Active sludge and wastewater microbial communities from Klosterneuburg, Austria.</title>
        <authorList>
            <person name="Wagner M."/>
        </authorList>
    </citation>
    <scope>NUCLEOTIDE SEQUENCE [LARGE SCALE GENOMIC DNA]</scope>
    <source>
        <strain evidence="6 7">Nl12</strain>
    </source>
</reference>
<dbReference type="Proteomes" id="UP000244152">
    <property type="component" value="Unassembled WGS sequence"/>
</dbReference>
<name>A0A2T5I545_9PROT</name>
<dbReference type="Pfam" id="PF00216">
    <property type="entry name" value="Bac_DNA_binding"/>
    <property type="match status" value="1"/>
</dbReference>
<organism evidence="6 7">
    <name type="scientific">Nitrosospira multiformis</name>
    <dbReference type="NCBI Taxonomy" id="1231"/>
    <lineage>
        <taxon>Bacteria</taxon>
        <taxon>Pseudomonadati</taxon>
        <taxon>Pseudomonadota</taxon>
        <taxon>Betaproteobacteria</taxon>
        <taxon>Nitrosomonadales</taxon>
        <taxon>Nitrosomonadaceae</taxon>
        <taxon>Nitrosospira</taxon>
    </lineage>
</organism>
<dbReference type="GO" id="GO:1990178">
    <property type="term" value="C:HU-DNA complex"/>
    <property type="evidence" value="ECO:0007669"/>
    <property type="project" value="UniProtKB-ARBA"/>
</dbReference>
<evidence type="ECO:0000256" key="4">
    <source>
        <dbReference type="ARBA" id="ARBA00023125"/>
    </source>
</evidence>
<evidence type="ECO:0000313" key="6">
    <source>
        <dbReference type="EMBL" id="PTQ78941.1"/>
    </source>
</evidence>
<dbReference type="Gene3D" id="4.10.520.10">
    <property type="entry name" value="IHF-like DNA-binding proteins"/>
    <property type="match status" value="1"/>
</dbReference>
<dbReference type="CDD" id="cd13831">
    <property type="entry name" value="HU"/>
    <property type="match status" value="1"/>
</dbReference>
<protein>
    <submittedName>
        <fullName evidence="6">Nucleoid protein HU beta subunit</fullName>
    </submittedName>
</protein>
<dbReference type="SUPFAM" id="SSF47729">
    <property type="entry name" value="IHF-like DNA-binding proteins"/>
    <property type="match status" value="1"/>
</dbReference>
<dbReference type="InterPro" id="IPR010992">
    <property type="entry name" value="IHF-like_DNA-bd_dom_sf"/>
</dbReference>
<comment type="function">
    <text evidence="1">Histone-like DNA-binding protein which is capable of wrapping DNA to stabilize it, and thus to prevent its denaturation under extreme environmental conditions.</text>
</comment>
<dbReference type="PANTHER" id="PTHR33175">
    <property type="entry name" value="DNA-BINDING PROTEIN HU"/>
    <property type="match status" value="1"/>
</dbReference>
<dbReference type="GO" id="GO:0006270">
    <property type="term" value="P:DNA replication initiation"/>
    <property type="evidence" value="ECO:0007669"/>
    <property type="project" value="UniProtKB-ARBA"/>
</dbReference>
<comment type="caution">
    <text evidence="6">The sequence shown here is derived from an EMBL/GenBank/DDBJ whole genome shotgun (WGS) entry which is preliminary data.</text>
</comment>
<dbReference type="GO" id="GO:0003677">
    <property type="term" value="F:DNA binding"/>
    <property type="evidence" value="ECO:0007669"/>
    <property type="project" value="UniProtKB-KW"/>
</dbReference>
<sequence>MNKNELIEAIAEKTNFSKAQAGRTVTALTETITEVLQKGDSISLPGFGTFEVRERSERTGRNPKTGENLTIKAAKVPAFKPGATLKAAVNEKA</sequence>
<evidence type="ECO:0000256" key="3">
    <source>
        <dbReference type="ARBA" id="ARBA00023067"/>
    </source>
</evidence>
<dbReference type="GO" id="GO:0030261">
    <property type="term" value="P:chromosome condensation"/>
    <property type="evidence" value="ECO:0007669"/>
    <property type="project" value="UniProtKB-KW"/>
</dbReference>
<proteinExistence type="inferred from homology"/>
<dbReference type="EMBL" id="QAOK01000039">
    <property type="protein sequence ID" value="PTQ78941.1"/>
    <property type="molecule type" value="Genomic_DNA"/>
</dbReference>
<dbReference type="SMART" id="SM00411">
    <property type="entry name" value="BHL"/>
    <property type="match status" value="1"/>
</dbReference>
<dbReference type="GO" id="GO:0042802">
    <property type="term" value="F:identical protein binding"/>
    <property type="evidence" value="ECO:0007669"/>
    <property type="project" value="UniProtKB-ARBA"/>
</dbReference>
<keyword evidence="3" id="KW-0226">DNA condensation</keyword>
<keyword evidence="4" id="KW-0238">DNA-binding</keyword>
<evidence type="ECO:0000313" key="7">
    <source>
        <dbReference type="Proteomes" id="UP000244152"/>
    </source>
</evidence>
<dbReference type="GO" id="GO:0006351">
    <property type="term" value="P:DNA-templated transcription"/>
    <property type="evidence" value="ECO:0007669"/>
    <property type="project" value="UniProtKB-ARBA"/>
</dbReference>
<dbReference type="PROSITE" id="PS00045">
    <property type="entry name" value="HISTONE_LIKE"/>
    <property type="match status" value="1"/>
</dbReference>
<dbReference type="FunFam" id="4.10.520.10:FF:000001">
    <property type="entry name" value="DNA-binding protein HU"/>
    <property type="match status" value="1"/>
</dbReference>
<evidence type="ECO:0000256" key="1">
    <source>
        <dbReference type="ARBA" id="ARBA00003819"/>
    </source>
</evidence>
<dbReference type="InterPro" id="IPR020816">
    <property type="entry name" value="Histone-like_DNA-bd_CS"/>
</dbReference>